<sequence length="361" mass="41388">MEDLNSMMKIAIQRRWLKGFRVGSRTERVLEIYHLLYADDTIVSCEATSEQISFLRLMLVIFEAISGLKINWRKSNIFPTNEVTQIQVLANILRCGVGKLPTVYLGLPLGVLNTRDNIIKKTENKLAMWKGQYLSLGEDFEDQNDNWDGQGTLQEAFPSIFNINTNQNSTIENIWTAQGWNLIFRRFLNDWEVERVVSLLGRIGTFIGTTNEPDIFKWRHNIDGKFSVNRVYKKGLVEMTERDRGPWKATWRSMAPTKVKCFSWLVVRKACLTYEALQKRKFHLDSNAFFVWNPMKQTTTSSSNARSSGIISLARKLARLAYQGIKPCDASNMCSSGKDSLLSISQFVLPPSSNLDKWFAT</sequence>
<dbReference type="Pfam" id="PF13966">
    <property type="entry name" value="zf-RVT"/>
    <property type="match status" value="1"/>
</dbReference>
<proteinExistence type="predicted"/>
<reference evidence="2" key="1">
    <citation type="submission" date="2023-08" db="EMBL/GenBank/DDBJ databases">
        <title>A de novo genome assembly of Solanum verrucosum Schlechtendal, a Mexican diploid species geographically isolated from the other diploid A-genome species in potato relatives.</title>
        <authorList>
            <person name="Hosaka K."/>
        </authorList>
    </citation>
    <scope>NUCLEOTIDE SEQUENCE</scope>
    <source>
        <tissue evidence="2">Young leaves</tissue>
    </source>
</reference>
<dbReference type="PANTHER" id="PTHR33116">
    <property type="entry name" value="REVERSE TRANSCRIPTASE ZINC-BINDING DOMAIN-CONTAINING PROTEIN-RELATED-RELATED"/>
    <property type="match status" value="1"/>
</dbReference>
<accession>A0AAF0QL15</accession>
<gene>
    <name evidence="2" type="ORF">MTR67_015986</name>
</gene>
<evidence type="ECO:0000313" key="3">
    <source>
        <dbReference type="Proteomes" id="UP001234989"/>
    </source>
</evidence>
<keyword evidence="3" id="KW-1185">Reference proteome</keyword>
<dbReference type="AlphaFoldDB" id="A0AAF0QL15"/>
<protein>
    <recommendedName>
        <fullName evidence="1">Reverse transcriptase zinc-binding domain-containing protein</fullName>
    </recommendedName>
</protein>
<evidence type="ECO:0000313" key="2">
    <source>
        <dbReference type="EMBL" id="WMV22601.1"/>
    </source>
</evidence>
<dbReference type="PANTHER" id="PTHR33116:SF78">
    <property type="entry name" value="OS12G0587133 PROTEIN"/>
    <property type="match status" value="1"/>
</dbReference>
<feature type="domain" description="Reverse transcriptase zinc-binding" evidence="1">
    <location>
        <begin position="226"/>
        <end position="290"/>
    </location>
</feature>
<dbReference type="InterPro" id="IPR026960">
    <property type="entry name" value="RVT-Znf"/>
</dbReference>
<dbReference type="Proteomes" id="UP001234989">
    <property type="component" value="Chromosome 3"/>
</dbReference>
<dbReference type="EMBL" id="CP133614">
    <property type="protein sequence ID" value="WMV22601.1"/>
    <property type="molecule type" value="Genomic_DNA"/>
</dbReference>
<name>A0AAF0QL15_SOLVR</name>
<organism evidence="2 3">
    <name type="scientific">Solanum verrucosum</name>
    <dbReference type="NCBI Taxonomy" id="315347"/>
    <lineage>
        <taxon>Eukaryota</taxon>
        <taxon>Viridiplantae</taxon>
        <taxon>Streptophyta</taxon>
        <taxon>Embryophyta</taxon>
        <taxon>Tracheophyta</taxon>
        <taxon>Spermatophyta</taxon>
        <taxon>Magnoliopsida</taxon>
        <taxon>eudicotyledons</taxon>
        <taxon>Gunneridae</taxon>
        <taxon>Pentapetalae</taxon>
        <taxon>asterids</taxon>
        <taxon>lamiids</taxon>
        <taxon>Solanales</taxon>
        <taxon>Solanaceae</taxon>
        <taxon>Solanoideae</taxon>
        <taxon>Solaneae</taxon>
        <taxon>Solanum</taxon>
    </lineage>
</organism>
<evidence type="ECO:0000259" key="1">
    <source>
        <dbReference type="Pfam" id="PF13966"/>
    </source>
</evidence>